<dbReference type="EMBL" id="JXIG01000626">
    <property type="protein sequence ID" value="KIT97020.1"/>
    <property type="molecule type" value="Genomic_DNA"/>
</dbReference>
<name>A0A0D1IXM8_STAAU</name>
<dbReference type="Proteomes" id="UP000032274">
    <property type="component" value="Unassembled WGS sequence"/>
</dbReference>
<dbReference type="InterPro" id="IPR008978">
    <property type="entry name" value="HSP20-like_chaperone"/>
</dbReference>
<accession>A0A380DTN5</accession>
<dbReference type="Proteomes" id="UP000254502">
    <property type="component" value="Unassembled WGS sequence"/>
</dbReference>
<evidence type="ECO:0000256" key="1">
    <source>
        <dbReference type="PROSITE-ProRule" id="PRU00285"/>
    </source>
</evidence>
<protein>
    <submittedName>
        <fullName evidence="4">Crystallin</fullName>
    </submittedName>
    <submittedName>
        <fullName evidence="5">Small heat shock protein</fullName>
    </submittedName>
</protein>
<accession>A0A0D1IXM8</accession>
<dbReference type="Gene3D" id="2.60.40.790">
    <property type="match status" value="1"/>
</dbReference>
<evidence type="ECO:0000313" key="6">
    <source>
        <dbReference type="Proteomes" id="UP000032274"/>
    </source>
</evidence>
<gene>
    <name evidence="5" type="ORF">NCTC5664_01466</name>
    <name evidence="4" type="ORF">QU38_07680</name>
</gene>
<dbReference type="Pfam" id="PF00011">
    <property type="entry name" value="HSP20"/>
    <property type="match status" value="1"/>
</dbReference>
<evidence type="ECO:0000313" key="5">
    <source>
        <dbReference type="EMBL" id="SUK45614.1"/>
    </source>
</evidence>
<evidence type="ECO:0000259" key="3">
    <source>
        <dbReference type="PROSITE" id="PS01031"/>
    </source>
</evidence>
<dbReference type="AlphaFoldDB" id="A0A0D1IXM8"/>
<evidence type="ECO:0000256" key="2">
    <source>
        <dbReference type="RuleBase" id="RU003616"/>
    </source>
</evidence>
<sequence>MEVMILNFNQFENQNFFNGNPSDTFKDLGKQVFNYFSTPSFVTNIYETDELYYLEAELAGVNKEDISIDFNNNTLTIQATRSAKHKSEQLILDERNFESLMRQFDFEAVDKQHITASFENGLLTITLPKIKPSNETTSSTSIPIS</sequence>
<dbReference type="SUPFAM" id="SSF49764">
    <property type="entry name" value="HSP20-like chaperones"/>
    <property type="match status" value="1"/>
</dbReference>
<evidence type="ECO:0000313" key="7">
    <source>
        <dbReference type="Proteomes" id="UP000254502"/>
    </source>
</evidence>
<dbReference type="InterPro" id="IPR031107">
    <property type="entry name" value="Small_HSP"/>
</dbReference>
<dbReference type="EMBL" id="UHAQ01000002">
    <property type="protein sequence ID" value="SUK45614.1"/>
    <property type="molecule type" value="Genomic_DNA"/>
</dbReference>
<reference evidence="4 6" key="1">
    <citation type="submission" date="2015-01" db="EMBL/GenBank/DDBJ databases">
        <title>Characterization of Swiss Staphylococcus aureus strains involved in food poisoning.</title>
        <authorList>
            <person name="Crovadore J."/>
            <person name="Chablais R."/>
            <person name="Tonacini J."/>
            <person name="Schnyder B."/>
            <person name="Lefort F."/>
        </authorList>
    </citation>
    <scope>NUCLEOTIDE SEQUENCE [LARGE SCALE GENOMIC DNA]</scope>
    <source>
        <strain evidence="4 6">SA-120</strain>
    </source>
</reference>
<reference evidence="5 7" key="2">
    <citation type="submission" date="2018-06" db="EMBL/GenBank/DDBJ databases">
        <authorList>
            <consortium name="Pathogen Informatics"/>
            <person name="Doyle S."/>
        </authorList>
    </citation>
    <scope>NUCLEOTIDE SEQUENCE [LARGE SCALE GENOMIC DNA]</scope>
    <source>
        <strain evidence="5 7">NCTC5664</strain>
    </source>
</reference>
<evidence type="ECO:0000313" key="4">
    <source>
        <dbReference type="EMBL" id="KIT97020.1"/>
    </source>
</evidence>
<comment type="similarity">
    <text evidence="1 2">Belongs to the small heat shock protein (HSP20) family.</text>
</comment>
<proteinExistence type="inferred from homology"/>
<dbReference type="InterPro" id="IPR002068">
    <property type="entry name" value="A-crystallin/Hsp20_dom"/>
</dbReference>
<keyword evidence="5" id="KW-0346">Stress response</keyword>
<dbReference type="PROSITE" id="PS01031">
    <property type="entry name" value="SHSP"/>
    <property type="match status" value="1"/>
</dbReference>
<feature type="domain" description="SHSP" evidence="3">
    <location>
        <begin position="31"/>
        <end position="145"/>
    </location>
</feature>
<dbReference type="PANTHER" id="PTHR11527">
    <property type="entry name" value="HEAT-SHOCK PROTEIN 20 FAMILY MEMBER"/>
    <property type="match status" value="1"/>
</dbReference>
<organism evidence="5 7">
    <name type="scientific">Staphylococcus aureus</name>
    <dbReference type="NCBI Taxonomy" id="1280"/>
    <lineage>
        <taxon>Bacteria</taxon>
        <taxon>Bacillati</taxon>
        <taxon>Bacillota</taxon>
        <taxon>Bacilli</taxon>
        <taxon>Bacillales</taxon>
        <taxon>Staphylococcaceae</taxon>
        <taxon>Staphylococcus</taxon>
    </lineage>
</organism>